<evidence type="ECO:0008006" key="4">
    <source>
        <dbReference type="Google" id="ProtNLM"/>
    </source>
</evidence>
<dbReference type="RefSeq" id="WP_076202607.1">
    <property type="nucleotide sequence ID" value="NZ_MBER01000010.1"/>
</dbReference>
<dbReference type="InterPro" id="IPR017101">
    <property type="entry name" value="P-loop_ATP/GTP-bd_All4644_prd"/>
</dbReference>
<evidence type="ECO:0000313" key="2">
    <source>
        <dbReference type="EMBL" id="OMC51905.1"/>
    </source>
</evidence>
<name>A0ABD6QSW7_MYCFO</name>
<proteinExistence type="predicted"/>
<sequence length="161" mass="17850">MREQVLNILKGLPGAGKSTWAAAWRAQDSQHRVVVNRDSIRFELFGVYSDLTEKQEAVVSDIEFLRVDRALGAGMSVTVDATHLVAAHRQRWSDLADRHGVRHAVIPIDTALGECLRRNRARAVAGGRFVPEDIIVQMNAAAESDDESDDCQHGKEILSQH</sequence>
<reference evidence="2 3" key="1">
    <citation type="submission" date="2016-07" db="EMBL/GenBank/DDBJ databases">
        <authorList>
            <person name="Sutton G."/>
            <person name="Brinkac L."/>
            <person name="Sanka R."/>
            <person name="Adams M."/>
            <person name="Lau E."/>
            <person name="Kumar A."/>
            <person name="Macaden R."/>
        </authorList>
    </citation>
    <scope>NUCLEOTIDE SEQUENCE [LARGE SCALE GENOMIC DNA]</scope>
    <source>
        <strain evidence="2 3">GA-0871</strain>
    </source>
</reference>
<protein>
    <recommendedName>
        <fullName evidence="4">ATP-binding protein</fullName>
    </recommendedName>
</protein>
<dbReference type="AlphaFoldDB" id="A0ABD6QSW7"/>
<organism evidence="2 3">
    <name type="scientific">Mycolicibacterium fortuitum</name>
    <name type="common">Mycobacterium fortuitum</name>
    <dbReference type="NCBI Taxonomy" id="1766"/>
    <lineage>
        <taxon>Bacteria</taxon>
        <taxon>Bacillati</taxon>
        <taxon>Actinomycetota</taxon>
        <taxon>Actinomycetes</taxon>
        <taxon>Mycobacteriales</taxon>
        <taxon>Mycobacteriaceae</taxon>
        <taxon>Mycolicibacterium</taxon>
    </lineage>
</organism>
<comment type="caution">
    <text evidence="2">The sequence shown here is derived from an EMBL/GenBank/DDBJ whole genome shotgun (WGS) entry which is preliminary data.</text>
</comment>
<dbReference type="InterPro" id="IPR027417">
    <property type="entry name" value="P-loop_NTPase"/>
</dbReference>
<evidence type="ECO:0000256" key="1">
    <source>
        <dbReference type="SAM" id="MobiDB-lite"/>
    </source>
</evidence>
<dbReference type="SUPFAM" id="SSF52540">
    <property type="entry name" value="P-loop containing nucleoside triphosphate hydrolases"/>
    <property type="match status" value="1"/>
</dbReference>
<dbReference type="Pfam" id="PF13671">
    <property type="entry name" value="AAA_33"/>
    <property type="match status" value="1"/>
</dbReference>
<dbReference type="PIRSF" id="PIRSF037081">
    <property type="entry name" value="P-loop_All4644_prd"/>
    <property type="match status" value="1"/>
</dbReference>
<dbReference type="Proteomes" id="UP000187001">
    <property type="component" value="Unassembled WGS sequence"/>
</dbReference>
<gene>
    <name evidence="2" type="ORF">A5742_17335</name>
</gene>
<dbReference type="Gene3D" id="3.40.50.300">
    <property type="entry name" value="P-loop containing nucleotide triphosphate hydrolases"/>
    <property type="match status" value="1"/>
</dbReference>
<evidence type="ECO:0000313" key="3">
    <source>
        <dbReference type="Proteomes" id="UP000187001"/>
    </source>
</evidence>
<feature type="compositionally biased region" description="Basic and acidic residues" evidence="1">
    <location>
        <begin position="150"/>
        <end position="161"/>
    </location>
</feature>
<dbReference type="EMBL" id="MBER01000010">
    <property type="protein sequence ID" value="OMC51905.1"/>
    <property type="molecule type" value="Genomic_DNA"/>
</dbReference>
<feature type="region of interest" description="Disordered" evidence="1">
    <location>
        <begin position="141"/>
        <end position="161"/>
    </location>
</feature>
<accession>A0ABD6QSW7</accession>